<evidence type="ECO:0000313" key="1">
    <source>
        <dbReference type="EMBL" id="SVE25548.1"/>
    </source>
</evidence>
<sequence length="240" mass="26842">AKQISCLNNEKQMGIGSQSYANDDPRGVLSGVDWNGPKFNAACDDDMNWLFPAFLPNLKSVTCPDTQNFIRTQDKRGRNLAVRVTDRRYIERLHGQTEIYTDLQRFAADKGTKPGISYEIFGCMNWNGVPNRRYTKGFPYVGPTGCQGILKTESVVSNYVHANSGFGLKGHVTGPSEIWLIKEADYSYPGAMNNYPDEGDNHGAEGENVLFVDAHVEFIKRANYNYSLELGNDALHYGPR</sequence>
<dbReference type="EMBL" id="UINC01204699">
    <property type="protein sequence ID" value="SVE25548.1"/>
    <property type="molecule type" value="Genomic_DNA"/>
</dbReference>
<dbReference type="AlphaFoldDB" id="A0A383C1P2"/>
<reference evidence="1" key="1">
    <citation type="submission" date="2018-05" db="EMBL/GenBank/DDBJ databases">
        <authorList>
            <person name="Lanie J.A."/>
            <person name="Ng W.-L."/>
            <person name="Kazmierczak K.M."/>
            <person name="Andrzejewski T.M."/>
            <person name="Davidsen T.M."/>
            <person name="Wayne K.J."/>
            <person name="Tettelin H."/>
            <person name="Glass J.I."/>
            <person name="Rusch D."/>
            <person name="Podicherti R."/>
            <person name="Tsui H.-C.T."/>
            <person name="Winkler M.E."/>
        </authorList>
    </citation>
    <scope>NUCLEOTIDE SEQUENCE</scope>
</reference>
<accession>A0A383C1P2</accession>
<organism evidence="1">
    <name type="scientific">marine metagenome</name>
    <dbReference type="NCBI Taxonomy" id="408172"/>
    <lineage>
        <taxon>unclassified sequences</taxon>
        <taxon>metagenomes</taxon>
        <taxon>ecological metagenomes</taxon>
    </lineage>
</organism>
<protein>
    <recommendedName>
        <fullName evidence="2">DUF1559 domain-containing protein</fullName>
    </recommendedName>
</protein>
<evidence type="ECO:0008006" key="2">
    <source>
        <dbReference type="Google" id="ProtNLM"/>
    </source>
</evidence>
<feature type="non-terminal residue" evidence="1">
    <location>
        <position position="1"/>
    </location>
</feature>
<proteinExistence type="predicted"/>
<name>A0A383C1P2_9ZZZZ</name>
<gene>
    <name evidence="1" type="ORF">METZ01_LOCUS478402</name>
</gene>